<dbReference type="Proteomes" id="UP000244884">
    <property type="component" value="Chromosome"/>
</dbReference>
<dbReference type="CDD" id="cd00473">
    <property type="entry name" value="bS6"/>
    <property type="match status" value="1"/>
</dbReference>
<evidence type="ECO:0000256" key="7">
    <source>
        <dbReference type="ARBA" id="ARBA00035294"/>
    </source>
</evidence>
<dbReference type="InterPro" id="IPR000529">
    <property type="entry name" value="Ribosomal_bS6"/>
</dbReference>
<comment type="function">
    <text evidence="6 8">Binds together with bS18 to 16S ribosomal RNA.</text>
</comment>
<sequence length="113" mass="13514">MRHYEIVLMIHPDYSDKVNLIIEKYKKIISNHSGVIHRLEDWGRRQLSYPIKKLHKAHYILMNIEADSKIVNLLETDFRFNNAVIRNMIMSVKKPISELSPIMKLKEEKKEKK</sequence>
<dbReference type="Gene3D" id="3.30.70.60">
    <property type="match status" value="1"/>
</dbReference>
<dbReference type="PANTHER" id="PTHR21011:SF1">
    <property type="entry name" value="SMALL RIBOSOMAL SUBUNIT PROTEIN BS6M"/>
    <property type="match status" value="1"/>
</dbReference>
<dbReference type="GO" id="GO:0070181">
    <property type="term" value="F:small ribosomal subunit rRNA binding"/>
    <property type="evidence" value="ECO:0007669"/>
    <property type="project" value="TreeGrafter"/>
</dbReference>
<evidence type="ECO:0000256" key="6">
    <source>
        <dbReference type="ARBA" id="ARBA00035104"/>
    </source>
</evidence>
<evidence type="ECO:0000256" key="8">
    <source>
        <dbReference type="HAMAP-Rule" id="MF_00360"/>
    </source>
</evidence>
<dbReference type="SUPFAM" id="SSF54995">
    <property type="entry name" value="Ribosomal protein S6"/>
    <property type="match status" value="1"/>
</dbReference>
<dbReference type="InterPro" id="IPR014717">
    <property type="entry name" value="Transl_elong_EF1B/ribsomal_bS6"/>
</dbReference>
<evidence type="ECO:0000313" key="9">
    <source>
        <dbReference type="EMBL" id="AWH90262.1"/>
    </source>
</evidence>
<name>A0A2U8DG12_9GAMM</name>
<keyword evidence="3 8" id="KW-0694">RNA-binding</keyword>
<dbReference type="GO" id="GO:0006412">
    <property type="term" value="P:translation"/>
    <property type="evidence" value="ECO:0007669"/>
    <property type="project" value="UniProtKB-UniRule"/>
</dbReference>
<dbReference type="InterPro" id="IPR035980">
    <property type="entry name" value="Ribosomal_bS6_sf"/>
</dbReference>
<dbReference type="GO" id="GO:0003735">
    <property type="term" value="F:structural constituent of ribosome"/>
    <property type="evidence" value="ECO:0007669"/>
    <property type="project" value="InterPro"/>
</dbReference>
<dbReference type="GO" id="GO:0022627">
    <property type="term" value="C:cytosolic small ribosomal subunit"/>
    <property type="evidence" value="ECO:0007669"/>
    <property type="project" value="TreeGrafter"/>
</dbReference>
<gene>
    <name evidence="8" type="primary">rpsF</name>
    <name evidence="9" type="ORF">DD681_00225</name>
</gene>
<evidence type="ECO:0000256" key="5">
    <source>
        <dbReference type="ARBA" id="ARBA00023274"/>
    </source>
</evidence>
<evidence type="ECO:0000313" key="10">
    <source>
        <dbReference type="Proteomes" id="UP000244884"/>
    </source>
</evidence>
<evidence type="ECO:0000256" key="1">
    <source>
        <dbReference type="ARBA" id="ARBA00009512"/>
    </source>
</evidence>
<comment type="similarity">
    <text evidence="1 8">Belongs to the bacterial ribosomal protein bS6 family.</text>
</comment>
<dbReference type="NCBIfam" id="TIGR00166">
    <property type="entry name" value="S6"/>
    <property type="match status" value="1"/>
</dbReference>
<dbReference type="OrthoDB" id="9812702at2"/>
<dbReference type="InterPro" id="IPR020815">
    <property type="entry name" value="Ribosomal_bS6_CS"/>
</dbReference>
<keyword evidence="2 8" id="KW-0699">rRNA-binding</keyword>
<dbReference type="HAMAP" id="MF_00360">
    <property type="entry name" value="Ribosomal_bS6"/>
    <property type="match status" value="1"/>
</dbReference>
<protein>
    <recommendedName>
        <fullName evidence="7 8">Small ribosomal subunit protein bS6</fullName>
    </recommendedName>
</protein>
<dbReference type="PROSITE" id="PS01048">
    <property type="entry name" value="RIBOSOMAL_S6"/>
    <property type="match status" value="1"/>
</dbReference>
<dbReference type="EMBL" id="CP029161">
    <property type="protein sequence ID" value="AWH90262.1"/>
    <property type="molecule type" value="Genomic_DNA"/>
</dbReference>
<organism evidence="9 10">
    <name type="scientific">Buchnera aphidicola</name>
    <name type="common">Melanaphis sacchari</name>
    <dbReference type="NCBI Taxonomy" id="2173854"/>
    <lineage>
        <taxon>Bacteria</taxon>
        <taxon>Pseudomonadati</taxon>
        <taxon>Pseudomonadota</taxon>
        <taxon>Gammaproteobacteria</taxon>
        <taxon>Enterobacterales</taxon>
        <taxon>Erwiniaceae</taxon>
        <taxon>Buchnera</taxon>
    </lineage>
</organism>
<dbReference type="InterPro" id="IPR020814">
    <property type="entry name" value="Ribosomal_S6_plastid/chlpt"/>
</dbReference>
<dbReference type="PANTHER" id="PTHR21011">
    <property type="entry name" value="MITOCHONDRIAL 28S RIBOSOMAL PROTEIN S6"/>
    <property type="match status" value="1"/>
</dbReference>
<evidence type="ECO:0000256" key="2">
    <source>
        <dbReference type="ARBA" id="ARBA00022730"/>
    </source>
</evidence>
<keyword evidence="5 8" id="KW-0687">Ribonucleoprotein</keyword>
<keyword evidence="4 8" id="KW-0689">Ribosomal protein</keyword>
<evidence type="ECO:0000256" key="3">
    <source>
        <dbReference type="ARBA" id="ARBA00022884"/>
    </source>
</evidence>
<proteinExistence type="inferred from homology"/>
<dbReference type="RefSeq" id="WP_158341031.1">
    <property type="nucleotide sequence ID" value="NZ_CP029161.1"/>
</dbReference>
<evidence type="ECO:0000256" key="4">
    <source>
        <dbReference type="ARBA" id="ARBA00022980"/>
    </source>
</evidence>
<reference evidence="9 10" key="1">
    <citation type="submission" date="2018-04" db="EMBL/GenBank/DDBJ databases">
        <title>Genome sequence of Buchnera aphidicola from Melaphis sacchari.</title>
        <authorList>
            <person name="Geib S.M."/>
            <person name="Palmer N.A."/>
            <person name="Sattler S.E."/>
            <person name="Sarath G."/>
        </authorList>
    </citation>
    <scope>NUCLEOTIDE SEQUENCE [LARGE SCALE GENOMIC DNA]</scope>
    <source>
        <strain evidence="9 10">LSU</strain>
    </source>
</reference>
<dbReference type="Pfam" id="PF01250">
    <property type="entry name" value="Ribosomal_S6"/>
    <property type="match status" value="1"/>
</dbReference>
<dbReference type="AlphaFoldDB" id="A0A2U8DG12"/>
<accession>A0A2U8DG12</accession>